<evidence type="ECO:0000259" key="4">
    <source>
        <dbReference type="PROSITE" id="PS50911"/>
    </source>
</evidence>
<accession>A0A139R6N0</accession>
<dbReference type="InterPro" id="IPR038765">
    <property type="entry name" value="Papain-like_cys_pep_sf"/>
</dbReference>
<evidence type="ECO:0000256" key="1">
    <source>
        <dbReference type="ARBA" id="ARBA00010266"/>
    </source>
</evidence>
<comment type="similarity">
    <text evidence="1">Belongs to the glycosyl hydrolase 73 family.</text>
</comment>
<dbReference type="Gene3D" id="3.90.1720.10">
    <property type="entry name" value="endopeptidase domain like (from Nostoc punctiforme)"/>
    <property type="match status" value="1"/>
</dbReference>
<keyword evidence="3" id="KW-0812">Transmembrane</keyword>
<dbReference type="EMBL" id="LQXV01000077">
    <property type="protein sequence ID" value="KXU10335.1"/>
    <property type="molecule type" value="Genomic_DNA"/>
</dbReference>
<organism evidence="5 6">
    <name type="scientific">Streptococcus gallolyticus</name>
    <dbReference type="NCBI Taxonomy" id="315405"/>
    <lineage>
        <taxon>Bacteria</taxon>
        <taxon>Bacillati</taxon>
        <taxon>Bacillota</taxon>
        <taxon>Bacilli</taxon>
        <taxon>Lactobacillales</taxon>
        <taxon>Streptococcaceae</taxon>
        <taxon>Streptococcus</taxon>
    </lineage>
</organism>
<dbReference type="SUPFAM" id="SSF54001">
    <property type="entry name" value="Cysteine proteinases"/>
    <property type="match status" value="1"/>
</dbReference>
<evidence type="ECO:0000313" key="6">
    <source>
        <dbReference type="Proteomes" id="UP000071927"/>
    </source>
</evidence>
<dbReference type="Proteomes" id="UP000071927">
    <property type="component" value="Unassembled WGS sequence"/>
</dbReference>
<dbReference type="PROSITE" id="PS50911">
    <property type="entry name" value="CHAP"/>
    <property type="match status" value="1"/>
</dbReference>
<gene>
    <name evidence="5" type="ORF">SGADD03_00223</name>
</gene>
<dbReference type="Gene3D" id="1.10.530.10">
    <property type="match status" value="1"/>
</dbReference>
<keyword evidence="3" id="KW-1133">Transmembrane helix</keyword>
<protein>
    <recommendedName>
        <fullName evidence="4">Peptidase C51 domain-containing protein</fullName>
    </recommendedName>
</protein>
<dbReference type="InterPro" id="IPR007921">
    <property type="entry name" value="CHAP_dom"/>
</dbReference>
<sequence>MKKLIKLKVIVPLVTLVTIIFIGVTTIAGILGAVTGSDSNSNCSTTTTVTTTSDDSSVSSGDGSIDSFVKAHEEAYIQSWGVGGFLPSASIAQTMAETSFSMSVPSFAEAHNMGGVKWTSADTYPKTIALYGSDSVSGSGSGTSVGDNTGGGYTWFKDFDAGIVGKAEFMSRQTLYSAAINNTDGISTLNAIADGGWATDPNYKVTLANLYNTLGSQYKWLDDKAIAEYGTSPVDTLSDDTANISSSSSSSASAEEEDECEEEDSSSSSAADGTGTVPSDATAWGYTPDQLPESLKAYIIDPKSLGMAYGGSTGWHVTGKGDALDGQCVNLTISLGNLLWGHSGSVSGNGKDQAASWATIFGNSVKTSPKKGAIFSTQNGGGGYGHTGIVCHVFQDGSILIVEQNTPLSGWDYFKKAYTWNYRVWSPEQQKSEVTTFAYPDDKEANLGN</sequence>
<dbReference type="Pfam" id="PF05257">
    <property type="entry name" value="CHAP"/>
    <property type="match status" value="1"/>
</dbReference>
<comment type="caution">
    <text evidence="5">The sequence shown here is derived from an EMBL/GenBank/DDBJ whole genome shotgun (WGS) entry which is preliminary data.</text>
</comment>
<dbReference type="AlphaFoldDB" id="A0A139R6N0"/>
<evidence type="ECO:0000313" key="5">
    <source>
        <dbReference type="EMBL" id="KXU10335.1"/>
    </source>
</evidence>
<name>A0A139R6N0_9STRE</name>
<evidence type="ECO:0000256" key="2">
    <source>
        <dbReference type="SAM" id="MobiDB-lite"/>
    </source>
</evidence>
<reference evidence="5 6" key="1">
    <citation type="submission" date="2016-01" db="EMBL/GenBank/DDBJ databases">
        <title>Highly variable Streptococcus oralis are common among viridans streptococci isolated from primates.</title>
        <authorList>
            <person name="Denapaite D."/>
            <person name="Rieger M."/>
            <person name="Koendgen S."/>
            <person name="Brueckner R."/>
            <person name="Ochigava I."/>
            <person name="Kappeler P."/>
            <person name="Maetz-Rensing K."/>
            <person name="Leendertz F."/>
            <person name="Hakenbeck R."/>
        </authorList>
    </citation>
    <scope>NUCLEOTIDE SEQUENCE [LARGE SCALE GENOMIC DNA]</scope>
    <source>
        <strain evidence="5 6">DD03</strain>
    </source>
</reference>
<dbReference type="RefSeq" id="WP_061459734.1">
    <property type="nucleotide sequence ID" value="NZ_KQ970569.1"/>
</dbReference>
<feature type="transmembrane region" description="Helical" evidence="3">
    <location>
        <begin position="9"/>
        <end position="34"/>
    </location>
</feature>
<keyword evidence="3" id="KW-0472">Membrane</keyword>
<feature type="domain" description="Peptidase C51" evidence="4">
    <location>
        <begin position="303"/>
        <end position="439"/>
    </location>
</feature>
<proteinExistence type="inferred from homology"/>
<feature type="compositionally biased region" description="Acidic residues" evidence="2">
    <location>
        <begin position="254"/>
        <end position="265"/>
    </location>
</feature>
<dbReference type="Pfam" id="PF01832">
    <property type="entry name" value="Glucosaminidase"/>
    <property type="match status" value="1"/>
</dbReference>
<evidence type="ECO:0000256" key="3">
    <source>
        <dbReference type="SAM" id="Phobius"/>
    </source>
</evidence>
<feature type="region of interest" description="Disordered" evidence="2">
    <location>
        <begin position="237"/>
        <end position="286"/>
    </location>
</feature>
<dbReference type="InterPro" id="IPR002901">
    <property type="entry name" value="MGlyc_endo_b_GlcNAc-like_dom"/>
</dbReference>
<dbReference type="PATRIC" id="fig|315405.12.peg.291"/>
<dbReference type="GO" id="GO:0004040">
    <property type="term" value="F:amidase activity"/>
    <property type="evidence" value="ECO:0007669"/>
    <property type="project" value="InterPro"/>
</dbReference>